<sequence length="262" mass="28657">MLQALPAETQNLGSPSKTASSLLSTPCVKHTDSESSNKTASGSYFSPGKVPTSDSEAAPELEETDPSLLDKYFNVQEKKLLELSTSAAIDGAYDSRGHSADFGKVLAIDLKLDYTCILKLCTGQKQVAPEKNPSHSGTQINIVGGKSGRMGKAGFHRILRWFRSMNVPIHSISTDRSYAFKTEIESYNAEYGDQDAFWKDIALANPYGGTSQCESKNSLDRIYGPKEVYLPSSTYSLYAKLSSLHKNALRIAELDGERVVQR</sequence>
<reference evidence="2" key="1">
    <citation type="submission" date="2023-07" db="EMBL/GenBank/DDBJ databases">
        <authorList>
            <consortium name="CYATHOMIX"/>
        </authorList>
    </citation>
    <scope>NUCLEOTIDE SEQUENCE</scope>
    <source>
        <strain evidence="2">N/A</strain>
    </source>
</reference>
<dbReference type="EMBL" id="CATQJL010000001">
    <property type="protein sequence ID" value="CAJ0589042.1"/>
    <property type="molecule type" value="Genomic_DNA"/>
</dbReference>
<dbReference type="PANTHER" id="PTHR31751:SF42">
    <property type="entry name" value="PROTEIN CBG10204"/>
    <property type="match status" value="1"/>
</dbReference>
<evidence type="ECO:0000313" key="3">
    <source>
        <dbReference type="Proteomes" id="UP001176961"/>
    </source>
</evidence>
<evidence type="ECO:0000313" key="2">
    <source>
        <dbReference type="EMBL" id="CAJ0589042.1"/>
    </source>
</evidence>
<comment type="caution">
    <text evidence="2">The sequence shown here is derived from an EMBL/GenBank/DDBJ whole genome shotgun (WGS) entry which is preliminary data.</text>
</comment>
<feature type="compositionally biased region" description="Polar residues" evidence="1">
    <location>
        <begin position="8"/>
        <end position="24"/>
    </location>
</feature>
<dbReference type="PANTHER" id="PTHR31751">
    <property type="entry name" value="SI:CH211-108C17.2-RELATED-RELATED"/>
    <property type="match status" value="1"/>
</dbReference>
<keyword evidence="3" id="KW-1185">Reference proteome</keyword>
<dbReference type="AlphaFoldDB" id="A0AA36GCM1"/>
<gene>
    <name evidence="2" type="ORF">CYNAS_LOCUS1025</name>
</gene>
<feature type="region of interest" description="Disordered" evidence="1">
    <location>
        <begin position="1"/>
        <end position="63"/>
    </location>
</feature>
<organism evidence="2 3">
    <name type="scientific">Cylicocyclus nassatus</name>
    <name type="common">Nematode worm</name>
    <dbReference type="NCBI Taxonomy" id="53992"/>
    <lineage>
        <taxon>Eukaryota</taxon>
        <taxon>Metazoa</taxon>
        <taxon>Ecdysozoa</taxon>
        <taxon>Nematoda</taxon>
        <taxon>Chromadorea</taxon>
        <taxon>Rhabditida</taxon>
        <taxon>Rhabditina</taxon>
        <taxon>Rhabditomorpha</taxon>
        <taxon>Strongyloidea</taxon>
        <taxon>Strongylidae</taxon>
        <taxon>Cylicocyclus</taxon>
    </lineage>
</organism>
<dbReference type="Proteomes" id="UP001176961">
    <property type="component" value="Unassembled WGS sequence"/>
</dbReference>
<name>A0AA36GCM1_CYLNA</name>
<evidence type="ECO:0000256" key="1">
    <source>
        <dbReference type="SAM" id="MobiDB-lite"/>
    </source>
</evidence>
<accession>A0AA36GCM1</accession>
<protein>
    <submittedName>
        <fullName evidence="2">Uncharacterized protein</fullName>
    </submittedName>
</protein>
<proteinExistence type="predicted"/>